<dbReference type="RefSeq" id="WP_183410855.1">
    <property type="nucleotide sequence ID" value="NZ_JACHWY010000002.1"/>
</dbReference>
<evidence type="ECO:0000313" key="10">
    <source>
        <dbReference type="Proteomes" id="UP000537130"/>
    </source>
</evidence>
<keyword evidence="4 5" id="KW-0413">Isomerase</keyword>
<dbReference type="InterPro" id="IPR020103">
    <property type="entry name" value="PsdUridine_synth_cat_dom_sf"/>
</dbReference>
<dbReference type="Gene3D" id="2.30.130.10">
    <property type="entry name" value="PUA domain"/>
    <property type="match status" value="1"/>
</dbReference>
<dbReference type="Pfam" id="PF09157">
    <property type="entry name" value="TruB-C_2"/>
    <property type="match status" value="1"/>
</dbReference>
<protein>
    <recommendedName>
        <fullName evidence="5">tRNA pseudouridine synthase B</fullName>
        <ecNumber evidence="5">5.4.99.25</ecNumber>
    </recommendedName>
    <alternativeName>
        <fullName evidence="5">tRNA pseudouridine(55) synthase</fullName>
        <shortName evidence="5">Psi55 synthase</shortName>
    </alternativeName>
    <alternativeName>
        <fullName evidence="5">tRNA pseudouridylate synthase</fullName>
    </alternativeName>
    <alternativeName>
        <fullName evidence="5">tRNA-uridine isomerase</fullName>
    </alternativeName>
</protein>
<comment type="catalytic activity">
    <reaction evidence="1 5">
        <text>uridine(55) in tRNA = pseudouridine(55) in tRNA</text>
        <dbReference type="Rhea" id="RHEA:42532"/>
        <dbReference type="Rhea" id="RHEA-COMP:10101"/>
        <dbReference type="Rhea" id="RHEA-COMP:10102"/>
        <dbReference type="ChEBI" id="CHEBI:65314"/>
        <dbReference type="ChEBI" id="CHEBI:65315"/>
        <dbReference type="EC" id="5.4.99.25"/>
    </reaction>
</comment>
<dbReference type="SUPFAM" id="SSF88697">
    <property type="entry name" value="PUA domain-like"/>
    <property type="match status" value="1"/>
</dbReference>
<dbReference type="FunFam" id="3.30.2350.10:FF:000011">
    <property type="entry name" value="tRNA pseudouridine synthase B"/>
    <property type="match status" value="1"/>
</dbReference>
<dbReference type="InterPro" id="IPR032819">
    <property type="entry name" value="TruB_C"/>
</dbReference>
<accession>A0A7W4W705</accession>
<dbReference type="InterPro" id="IPR014780">
    <property type="entry name" value="tRNA_psdUridine_synth_TruB"/>
</dbReference>
<sequence>MGRKRRGRPVDGILILDKPAGRSSNGALQVARAIFNAAKAGHTGSLDPLATGVLPVCFGEATKFSQYLLDADKAYDATVVLGVTTETGDAEGEITAEIDASEVTEDQVRTAAQAFIGEIDQVPSMYSALKKDGKPLYELARQGIEVERKARRITVYALEIKAFRPGKQAEVDISVRCSKGTYIRSLAEDLGKVLGVGGHVAMLRRTGAGPFSLDQAVTLDSLQVLRDANDFPGLDALLLPIDLALHQLPMIELGDTTGYYLLQGQPVQVPNAPTEGLVGLKLQSGQFVGVGEILSDGRIAPRRLVSNVRQ</sequence>
<dbReference type="AlphaFoldDB" id="A0A7W4W705"/>
<dbReference type="Proteomes" id="UP000537130">
    <property type="component" value="Unassembled WGS sequence"/>
</dbReference>
<evidence type="ECO:0000256" key="3">
    <source>
        <dbReference type="ARBA" id="ARBA00022694"/>
    </source>
</evidence>
<reference evidence="9 10" key="1">
    <citation type="submission" date="2020-08" db="EMBL/GenBank/DDBJ databases">
        <title>Genomic Encyclopedia of Type Strains, Phase III (KMG-III): the genomes of soil and plant-associated and newly described type strains.</title>
        <authorList>
            <person name="Whitman W."/>
        </authorList>
    </citation>
    <scope>NUCLEOTIDE SEQUENCE [LARGE SCALE GENOMIC DNA]</scope>
    <source>
        <strain evidence="9 10">CECT 8654</strain>
    </source>
</reference>
<comment type="caution">
    <text evidence="9">The sequence shown here is derived from an EMBL/GenBank/DDBJ whole genome shotgun (WGS) entry which is preliminary data.</text>
</comment>
<gene>
    <name evidence="5" type="primary">truB</name>
    <name evidence="9" type="ORF">FHR99_002355</name>
</gene>
<evidence type="ECO:0000259" key="8">
    <source>
        <dbReference type="Pfam" id="PF16198"/>
    </source>
</evidence>
<proteinExistence type="inferred from homology"/>
<comment type="function">
    <text evidence="5">Responsible for synthesis of pseudouridine from uracil-55 in the psi GC loop of transfer RNAs.</text>
</comment>
<organism evidence="9 10">
    <name type="scientific">Litorivivens lipolytica</name>
    <dbReference type="NCBI Taxonomy" id="1524264"/>
    <lineage>
        <taxon>Bacteria</taxon>
        <taxon>Pseudomonadati</taxon>
        <taxon>Pseudomonadota</taxon>
        <taxon>Gammaproteobacteria</taxon>
        <taxon>Litorivivens</taxon>
    </lineage>
</organism>
<keyword evidence="3 5" id="KW-0819">tRNA processing</keyword>
<comment type="similarity">
    <text evidence="2 5">Belongs to the pseudouridine synthase TruB family. Type 1 subfamily.</text>
</comment>
<feature type="domain" description="Pseudouridine synthase II N-terminal" evidence="6">
    <location>
        <begin position="32"/>
        <end position="183"/>
    </location>
</feature>
<dbReference type="GO" id="GO:0003723">
    <property type="term" value="F:RNA binding"/>
    <property type="evidence" value="ECO:0007669"/>
    <property type="project" value="InterPro"/>
</dbReference>
<dbReference type="EMBL" id="JACHWY010000002">
    <property type="protein sequence ID" value="MBB3048089.1"/>
    <property type="molecule type" value="Genomic_DNA"/>
</dbReference>
<name>A0A7W4W705_9GAMM</name>
<dbReference type="Pfam" id="PF01509">
    <property type="entry name" value="TruB_N"/>
    <property type="match status" value="1"/>
</dbReference>
<evidence type="ECO:0000259" key="6">
    <source>
        <dbReference type="Pfam" id="PF01509"/>
    </source>
</evidence>
<dbReference type="GO" id="GO:0160148">
    <property type="term" value="F:tRNA pseudouridine(55) synthase activity"/>
    <property type="evidence" value="ECO:0007669"/>
    <property type="project" value="UniProtKB-EC"/>
</dbReference>
<evidence type="ECO:0000259" key="7">
    <source>
        <dbReference type="Pfam" id="PF09157"/>
    </source>
</evidence>
<keyword evidence="10" id="KW-1185">Reference proteome</keyword>
<dbReference type="NCBIfam" id="TIGR00431">
    <property type="entry name" value="TruB"/>
    <property type="match status" value="1"/>
</dbReference>
<dbReference type="Gene3D" id="3.30.2350.10">
    <property type="entry name" value="Pseudouridine synthase"/>
    <property type="match status" value="1"/>
</dbReference>
<dbReference type="GO" id="GO:1990481">
    <property type="term" value="P:mRNA pseudouridine synthesis"/>
    <property type="evidence" value="ECO:0007669"/>
    <property type="project" value="TreeGrafter"/>
</dbReference>
<dbReference type="GO" id="GO:0031119">
    <property type="term" value="P:tRNA pseudouridine synthesis"/>
    <property type="evidence" value="ECO:0007669"/>
    <property type="project" value="UniProtKB-UniRule"/>
</dbReference>
<dbReference type="CDD" id="cd02573">
    <property type="entry name" value="PseudoU_synth_EcTruB"/>
    <property type="match status" value="1"/>
</dbReference>
<dbReference type="InterPro" id="IPR015947">
    <property type="entry name" value="PUA-like_sf"/>
</dbReference>
<dbReference type="InterPro" id="IPR015240">
    <property type="entry name" value="tRNA_sdUridine_synth_fam1_C"/>
</dbReference>
<evidence type="ECO:0000256" key="4">
    <source>
        <dbReference type="ARBA" id="ARBA00023235"/>
    </source>
</evidence>
<evidence type="ECO:0000256" key="1">
    <source>
        <dbReference type="ARBA" id="ARBA00000385"/>
    </source>
</evidence>
<feature type="active site" description="Nucleophile" evidence="5">
    <location>
        <position position="47"/>
    </location>
</feature>
<evidence type="ECO:0000256" key="5">
    <source>
        <dbReference type="HAMAP-Rule" id="MF_01080"/>
    </source>
</evidence>
<dbReference type="FunFam" id="2.30.130.10:FF:000012">
    <property type="entry name" value="tRNA pseudouridine synthase B"/>
    <property type="match status" value="1"/>
</dbReference>
<feature type="domain" description="tRNA pseudouridine synthase II TruB subfamily 1 C-terminal" evidence="7">
    <location>
        <begin position="249"/>
        <end position="305"/>
    </location>
</feature>
<dbReference type="InterPro" id="IPR002501">
    <property type="entry name" value="PsdUridine_synth_N"/>
</dbReference>
<evidence type="ECO:0000256" key="2">
    <source>
        <dbReference type="ARBA" id="ARBA00005642"/>
    </source>
</evidence>
<feature type="domain" description="tRNA pseudouridylate synthase B C-terminal" evidence="8">
    <location>
        <begin position="184"/>
        <end position="245"/>
    </location>
</feature>
<dbReference type="InterPro" id="IPR036974">
    <property type="entry name" value="PUA_sf"/>
</dbReference>
<dbReference type="CDD" id="cd21152">
    <property type="entry name" value="PUA_TruB_bacterial"/>
    <property type="match status" value="1"/>
</dbReference>
<dbReference type="PANTHER" id="PTHR13767">
    <property type="entry name" value="TRNA-PSEUDOURIDINE SYNTHASE"/>
    <property type="match status" value="1"/>
</dbReference>
<dbReference type="Pfam" id="PF16198">
    <property type="entry name" value="TruB_C_2"/>
    <property type="match status" value="1"/>
</dbReference>
<dbReference type="HAMAP" id="MF_01080">
    <property type="entry name" value="TruB_bact"/>
    <property type="match status" value="1"/>
</dbReference>
<dbReference type="SUPFAM" id="SSF55120">
    <property type="entry name" value="Pseudouridine synthase"/>
    <property type="match status" value="1"/>
</dbReference>
<dbReference type="PANTHER" id="PTHR13767:SF2">
    <property type="entry name" value="PSEUDOURIDYLATE SYNTHASE TRUB1"/>
    <property type="match status" value="1"/>
</dbReference>
<dbReference type="EC" id="5.4.99.25" evidence="5"/>
<evidence type="ECO:0000313" key="9">
    <source>
        <dbReference type="EMBL" id="MBB3048089.1"/>
    </source>
</evidence>